<comment type="caution">
    <text evidence="2">The sequence shown here is derived from an EMBL/GenBank/DDBJ whole genome shotgun (WGS) entry which is preliminary data.</text>
</comment>
<name>A0AAD4H8Q4_9FUNG</name>
<proteinExistence type="predicted"/>
<dbReference type="AlphaFoldDB" id="A0AAD4H8Q4"/>
<accession>A0AAD4H8Q4</accession>
<feature type="region of interest" description="Disordered" evidence="1">
    <location>
        <begin position="73"/>
        <end position="101"/>
    </location>
</feature>
<dbReference type="Proteomes" id="UP001194580">
    <property type="component" value="Unassembled WGS sequence"/>
</dbReference>
<evidence type="ECO:0000313" key="3">
    <source>
        <dbReference type="Proteomes" id="UP001194580"/>
    </source>
</evidence>
<reference evidence="2" key="1">
    <citation type="journal article" date="2020" name="Fungal Divers.">
        <title>Resolving the Mortierellaceae phylogeny through synthesis of multi-gene phylogenetics and phylogenomics.</title>
        <authorList>
            <person name="Vandepol N."/>
            <person name="Liber J."/>
            <person name="Desiro A."/>
            <person name="Na H."/>
            <person name="Kennedy M."/>
            <person name="Barry K."/>
            <person name="Grigoriev I.V."/>
            <person name="Miller A.N."/>
            <person name="O'Donnell K."/>
            <person name="Stajich J.E."/>
            <person name="Bonito G."/>
        </authorList>
    </citation>
    <scope>NUCLEOTIDE SEQUENCE</scope>
    <source>
        <strain evidence="2">NRRL 28262</strain>
    </source>
</reference>
<evidence type="ECO:0000313" key="2">
    <source>
        <dbReference type="EMBL" id="KAG0279324.1"/>
    </source>
</evidence>
<evidence type="ECO:0000256" key="1">
    <source>
        <dbReference type="SAM" id="MobiDB-lite"/>
    </source>
</evidence>
<feature type="region of interest" description="Disordered" evidence="1">
    <location>
        <begin position="304"/>
        <end position="342"/>
    </location>
</feature>
<sequence length="342" mass="38060">MSQPERMAVFHKVKEDKDHEDIMRPSVNTHLHYLAQGVNDDLAQDAHTKRQLQKRQVQDLIYLTSSSMPATTVTSAAVPSDPAPAATVSGSTTASGTPAPTFTSETDVLFDTARPISTTIMGYKLCEAFKQLQIQAAATINDPKGKVSVATLPLLMSNKLPKEYFAWVQQNEDTFAHGAVDIILKHFFPENTPTPYELNWANRSASGSKARRGDPLKPDATVAYVETKAPKDSRYQSRFVEGMWSLTSEARDQIDFHLRNQRSITVVPCIYVFGYKVKLFKMGSCWTTSTSNLTLRTPPYQLPDELLPDNARPQPVNVTPSKRPFFADHRRSSVSAGLARDK</sequence>
<keyword evidence="3" id="KW-1185">Reference proteome</keyword>
<dbReference type="EMBL" id="JAAAIL010000132">
    <property type="protein sequence ID" value="KAG0279324.1"/>
    <property type="molecule type" value="Genomic_DNA"/>
</dbReference>
<protein>
    <submittedName>
        <fullName evidence="2">Uncharacterized protein</fullName>
    </submittedName>
</protein>
<gene>
    <name evidence="2" type="ORF">BGZ95_001573</name>
</gene>
<organism evidence="2 3">
    <name type="scientific">Linnemannia exigua</name>
    <dbReference type="NCBI Taxonomy" id="604196"/>
    <lineage>
        <taxon>Eukaryota</taxon>
        <taxon>Fungi</taxon>
        <taxon>Fungi incertae sedis</taxon>
        <taxon>Mucoromycota</taxon>
        <taxon>Mortierellomycotina</taxon>
        <taxon>Mortierellomycetes</taxon>
        <taxon>Mortierellales</taxon>
        <taxon>Mortierellaceae</taxon>
        <taxon>Linnemannia</taxon>
    </lineage>
</organism>